<dbReference type="CDD" id="cd04601">
    <property type="entry name" value="CBS_pair_IMPDH"/>
    <property type="match status" value="1"/>
</dbReference>
<dbReference type="GO" id="GO:0046872">
    <property type="term" value="F:metal ion binding"/>
    <property type="evidence" value="ECO:0007669"/>
    <property type="project" value="UniProtKB-KW"/>
</dbReference>
<dbReference type="InterPro" id="IPR046342">
    <property type="entry name" value="CBS_dom_sf"/>
</dbReference>
<evidence type="ECO:0000313" key="11">
    <source>
        <dbReference type="Proteomes" id="UP001152797"/>
    </source>
</evidence>
<dbReference type="AlphaFoldDB" id="A0A9P1FQ43"/>
<dbReference type="SMART" id="SM01240">
    <property type="entry name" value="IMPDH"/>
    <property type="match status" value="1"/>
</dbReference>
<evidence type="ECO:0000313" key="9">
    <source>
        <dbReference type="EMBL" id="CAI3985429.1"/>
    </source>
</evidence>
<dbReference type="PIRSF" id="PIRSF000130">
    <property type="entry name" value="IMPDH"/>
    <property type="match status" value="1"/>
</dbReference>
<evidence type="ECO:0000313" key="10">
    <source>
        <dbReference type="EMBL" id="CAL4772741.1"/>
    </source>
</evidence>
<dbReference type="Gene3D" id="3.20.20.70">
    <property type="entry name" value="Aldolase class I"/>
    <property type="match status" value="1"/>
</dbReference>
<dbReference type="PANTHER" id="PTHR11911:SF111">
    <property type="entry name" value="INOSINE-5'-MONOPHOSPHATE DEHYDROGENASE"/>
    <property type="match status" value="1"/>
</dbReference>
<gene>
    <name evidence="9" type="ORF">C1SCF055_LOCUS12878</name>
</gene>
<feature type="binding site" description="in other chain" evidence="6">
    <location>
        <position position="318"/>
    </location>
    <ligand>
        <name>K(+)</name>
        <dbReference type="ChEBI" id="CHEBI:29103"/>
        <note>ligand shared between two tetrameric partners</note>
    </ligand>
</feature>
<evidence type="ECO:0000259" key="8">
    <source>
        <dbReference type="PROSITE" id="PS51371"/>
    </source>
</evidence>
<dbReference type="InterPro" id="IPR001093">
    <property type="entry name" value="IMP_DH_GMPRt"/>
</dbReference>
<keyword evidence="3" id="KW-0560">Oxidoreductase</keyword>
<comment type="similarity">
    <text evidence="1">Belongs to the IMPDH/GMPR family.</text>
</comment>
<feature type="binding site" description="in other chain" evidence="6">
    <location>
        <position position="314"/>
    </location>
    <ligand>
        <name>K(+)</name>
        <dbReference type="ChEBI" id="CHEBI:29103"/>
        <note>ligand shared between two tetrameric partners</note>
    </ligand>
</feature>
<sequence length="503" mass="54116">MPEPGSEGWPAGKVFEAGIQGFTYDDLVFMPGSPKCEASEVDLSSHITKNIRLTCPVLGSPSDTVTEAKMAIELALAGGMGIIHANQSIESQVEMVQQVKRFVSGFILEPFVMSPTQTLAELDKLKDTKGVSTVPITHDGQLGGRLLGIVTSRDADLCEDRKEFLCKVMTEKIVTAKEPLAFSEALEVLKQSKVGKLLILDAEDRLVSMVTRSDLKKVRDFPEMSRDVSGKLLVAGAVPAREGRPDEERAKALAEAGANVLYLFGDGIDAQLELIWKLKSAYPLVEILAGPAASVREAKRLIQAGADGIVAGTGCDVGGDPAAPQAVALGRGEATMVYEVAFYVTRNFNVPVCAAGCRSSSQALVALGLGASSLMLREPLAGALEAPSGGTAAAPRHHSHSLVHCVGLRYGASRAWERQVTVPRSVAQEVTHKSQVKAFLLYFLSGLRKGLRELGYRSLPELHEGLEKELLRMECRLPYGLQLREWRCQKAMANGQLPQACRA</sequence>
<evidence type="ECO:0000256" key="2">
    <source>
        <dbReference type="ARBA" id="ARBA00022723"/>
    </source>
</evidence>
<dbReference type="SUPFAM" id="SSF51412">
    <property type="entry name" value="Inosine monophosphate dehydrogenase (IMPDH)"/>
    <property type="match status" value="1"/>
</dbReference>
<feature type="binding site" evidence="5">
    <location>
        <begin position="312"/>
        <end position="314"/>
    </location>
    <ligand>
        <name>NAD(+)</name>
        <dbReference type="ChEBI" id="CHEBI:57540"/>
    </ligand>
</feature>
<comment type="caution">
    <text evidence="9">The sequence shown here is derived from an EMBL/GenBank/DDBJ whole genome shotgun (WGS) entry which is preliminary data.</text>
</comment>
<dbReference type="Pfam" id="PF00571">
    <property type="entry name" value="CBS"/>
    <property type="match status" value="1"/>
</dbReference>
<evidence type="ECO:0000256" key="5">
    <source>
        <dbReference type="PIRSR" id="PIRSR000130-3"/>
    </source>
</evidence>
<name>A0A9P1FQ43_9DINO</name>
<proteinExistence type="inferred from homology"/>
<dbReference type="InterPro" id="IPR005990">
    <property type="entry name" value="IMP_DH"/>
</dbReference>
<dbReference type="EMBL" id="CAMXCT020000990">
    <property type="protein sequence ID" value="CAL1138804.1"/>
    <property type="molecule type" value="Genomic_DNA"/>
</dbReference>
<keyword evidence="6" id="KW-0630">Potassium</keyword>
<feature type="domain" description="CBS" evidence="8">
    <location>
        <begin position="169"/>
        <end position="228"/>
    </location>
</feature>
<keyword evidence="2" id="KW-0479">Metal-binding</keyword>
<dbReference type="PANTHER" id="PTHR11911">
    <property type="entry name" value="INOSINE-5-MONOPHOSPHATE DEHYDROGENASE RELATED"/>
    <property type="match status" value="1"/>
</dbReference>
<dbReference type="EMBL" id="CAMXCT010000990">
    <property type="protein sequence ID" value="CAI3985429.1"/>
    <property type="molecule type" value="Genomic_DNA"/>
</dbReference>
<dbReference type="EMBL" id="CAMXCT030000990">
    <property type="protein sequence ID" value="CAL4772741.1"/>
    <property type="molecule type" value="Genomic_DNA"/>
</dbReference>
<evidence type="ECO:0000256" key="7">
    <source>
        <dbReference type="PROSITE-ProRule" id="PRU00703"/>
    </source>
</evidence>
<evidence type="ECO:0000256" key="1">
    <source>
        <dbReference type="ARBA" id="ARBA00005502"/>
    </source>
</evidence>
<accession>A0A9P1FQ43</accession>
<dbReference type="GO" id="GO:0005737">
    <property type="term" value="C:cytoplasm"/>
    <property type="evidence" value="ECO:0007669"/>
    <property type="project" value="TreeGrafter"/>
</dbReference>
<dbReference type="SUPFAM" id="SSF54631">
    <property type="entry name" value="CBS-domain pair"/>
    <property type="match status" value="1"/>
</dbReference>
<dbReference type="GO" id="GO:0003938">
    <property type="term" value="F:IMP dehydrogenase activity"/>
    <property type="evidence" value="ECO:0007669"/>
    <property type="project" value="InterPro"/>
</dbReference>
<keyword evidence="4 7" id="KW-0129">CBS domain</keyword>
<reference evidence="9" key="1">
    <citation type="submission" date="2022-10" db="EMBL/GenBank/DDBJ databases">
        <authorList>
            <person name="Chen Y."/>
            <person name="Dougan E. K."/>
            <person name="Chan C."/>
            <person name="Rhodes N."/>
            <person name="Thang M."/>
        </authorList>
    </citation>
    <scope>NUCLEOTIDE SEQUENCE</scope>
</reference>
<keyword evidence="11" id="KW-1185">Reference proteome</keyword>
<reference evidence="10 11" key="2">
    <citation type="submission" date="2024-05" db="EMBL/GenBank/DDBJ databases">
        <authorList>
            <person name="Chen Y."/>
            <person name="Shah S."/>
            <person name="Dougan E. K."/>
            <person name="Thang M."/>
            <person name="Chan C."/>
        </authorList>
    </citation>
    <scope>NUCLEOTIDE SEQUENCE [LARGE SCALE GENOMIC DNA]</scope>
</reference>
<dbReference type="SMART" id="SM00116">
    <property type="entry name" value="CBS"/>
    <property type="match status" value="2"/>
</dbReference>
<dbReference type="FunFam" id="3.20.20.70:FF:000424">
    <property type="entry name" value="Inosine-5'-monophosphate dehydrogenase 2"/>
    <property type="match status" value="1"/>
</dbReference>
<dbReference type="Pfam" id="PF00478">
    <property type="entry name" value="IMPDH"/>
    <property type="match status" value="1"/>
</dbReference>
<evidence type="ECO:0000256" key="3">
    <source>
        <dbReference type="ARBA" id="ARBA00023002"/>
    </source>
</evidence>
<dbReference type="PROSITE" id="PS51371">
    <property type="entry name" value="CBS"/>
    <property type="match status" value="1"/>
</dbReference>
<organism evidence="9">
    <name type="scientific">Cladocopium goreaui</name>
    <dbReference type="NCBI Taxonomy" id="2562237"/>
    <lineage>
        <taxon>Eukaryota</taxon>
        <taxon>Sar</taxon>
        <taxon>Alveolata</taxon>
        <taxon>Dinophyceae</taxon>
        <taxon>Suessiales</taxon>
        <taxon>Symbiodiniaceae</taxon>
        <taxon>Cladocopium</taxon>
    </lineage>
</organism>
<evidence type="ECO:0000256" key="6">
    <source>
        <dbReference type="PIRSR" id="PIRSR000130-4"/>
    </source>
</evidence>
<dbReference type="GO" id="GO:0006183">
    <property type="term" value="P:GTP biosynthetic process"/>
    <property type="evidence" value="ECO:0007669"/>
    <property type="project" value="TreeGrafter"/>
</dbReference>
<protein>
    <submittedName>
        <fullName evidence="10">Inosine-5'-monophosphate dehydrogenase (IMP dehydrogenase) (IMPD) (IMPDH)</fullName>
    </submittedName>
</protein>
<dbReference type="InterPro" id="IPR013785">
    <property type="entry name" value="Aldolase_TIM"/>
</dbReference>
<keyword evidence="5" id="KW-0520">NAD</keyword>
<dbReference type="Proteomes" id="UP001152797">
    <property type="component" value="Unassembled WGS sequence"/>
</dbReference>
<dbReference type="InterPro" id="IPR000644">
    <property type="entry name" value="CBS_dom"/>
</dbReference>
<dbReference type="OrthoDB" id="76265at2759"/>
<evidence type="ECO:0000256" key="4">
    <source>
        <dbReference type="ARBA" id="ARBA00023122"/>
    </source>
</evidence>